<organism evidence="1 2">
    <name type="scientific">Uncinula necator</name>
    <name type="common">Grape powdery mildew</name>
    <dbReference type="NCBI Taxonomy" id="52586"/>
    <lineage>
        <taxon>Eukaryota</taxon>
        <taxon>Fungi</taxon>
        <taxon>Dikarya</taxon>
        <taxon>Ascomycota</taxon>
        <taxon>Pezizomycotina</taxon>
        <taxon>Leotiomycetes</taxon>
        <taxon>Erysiphales</taxon>
        <taxon>Erysiphaceae</taxon>
        <taxon>Erysiphe</taxon>
    </lineage>
</organism>
<name>A0A0B1P3H4_UNCNE</name>
<dbReference type="InterPro" id="IPR036412">
    <property type="entry name" value="HAD-like_sf"/>
</dbReference>
<evidence type="ECO:0000313" key="1">
    <source>
        <dbReference type="EMBL" id="KHJ32793.1"/>
    </source>
</evidence>
<dbReference type="PANTHER" id="PTHR17901">
    <property type="entry name" value="MAGNESIUM-DEPENDENT PHOSPHATASE 1 MDP1"/>
    <property type="match status" value="1"/>
</dbReference>
<protein>
    <submittedName>
        <fullName evidence="1">Putative magnesium-dependent phosphatase</fullName>
    </submittedName>
</protein>
<dbReference type="AlphaFoldDB" id="A0A0B1P3H4"/>
<dbReference type="SFLD" id="SFLDG01129">
    <property type="entry name" value="C1.5:_HAD__Beta-PGM__Phosphata"/>
    <property type="match status" value="1"/>
</dbReference>
<dbReference type="NCBIfam" id="TIGR01685">
    <property type="entry name" value="MDP-1"/>
    <property type="match status" value="1"/>
</dbReference>
<dbReference type="InterPro" id="IPR023214">
    <property type="entry name" value="HAD_sf"/>
</dbReference>
<dbReference type="InterPro" id="IPR035679">
    <property type="entry name" value="MDP-1_euk"/>
</dbReference>
<dbReference type="SFLD" id="SFLDG01131">
    <property type="entry name" value="C1.5.2:_MDP_Like"/>
    <property type="match status" value="1"/>
</dbReference>
<evidence type="ECO:0000313" key="2">
    <source>
        <dbReference type="Proteomes" id="UP000030854"/>
    </source>
</evidence>
<dbReference type="NCBIfam" id="TIGR01681">
    <property type="entry name" value="HAD-SF-IIIC"/>
    <property type="match status" value="1"/>
</dbReference>
<dbReference type="FunFam" id="3.40.50.1000:FF:000155">
    <property type="entry name" value="Putative magnesium dependent phosphatase"/>
    <property type="match status" value="1"/>
</dbReference>
<dbReference type="CDD" id="cd07501">
    <property type="entry name" value="HAD_MDP-1_like"/>
    <property type="match status" value="1"/>
</dbReference>
<dbReference type="EMBL" id="JNVN01001810">
    <property type="protein sequence ID" value="KHJ32793.1"/>
    <property type="molecule type" value="Genomic_DNA"/>
</dbReference>
<dbReference type="SFLD" id="SFLDS00003">
    <property type="entry name" value="Haloacid_Dehalogenase"/>
    <property type="match status" value="1"/>
</dbReference>
<sequence length="191" mass="22037">MNSESNFAAPKSFSDGGILPKMIIFDLDYTLWPLWIDTHITPPIRSSSNHDGVRDATGQTYKFYKDVPDILTAIKHCGIKIGIASRTSAPDLGEKILNIIHIKSKNGESKKANEFFDYKEIYPGSKITHFKKLHQSSGISYREMLFFDDERRNKNVESLGVTMYLLEDGMSINEFDNGIRHWRQRYRTIRE</sequence>
<dbReference type="InterPro" id="IPR010036">
    <property type="entry name" value="MDP_1_eu_arc"/>
</dbReference>
<dbReference type="Proteomes" id="UP000030854">
    <property type="component" value="Unassembled WGS sequence"/>
</dbReference>
<dbReference type="OMA" id="GVWAWRK"/>
<proteinExistence type="predicted"/>
<dbReference type="SUPFAM" id="SSF56784">
    <property type="entry name" value="HAD-like"/>
    <property type="match status" value="1"/>
</dbReference>
<gene>
    <name evidence="1" type="ORF">EV44_g2833</name>
</gene>
<dbReference type="HOGENOM" id="CLU_071162_0_0_1"/>
<dbReference type="InterPro" id="IPR010033">
    <property type="entry name" value="HAD_SF_ppase_IIIC"/>
</dbReference>
<comment type="caution">
    <text evidence="1">The sequence shown here is derived from an EMBL/GenBank/DDBJ whole genome shotgun (WGS) entry which is preliminary data.</text>
</comment>
<dbReference type="PANTHER" id="PTHR17901:SF14">
    <property type="entry name" value="MAGNESIUM-DEPENDENT PHOSPHATASE 1"/>
    <property type="match status" value="1"/>
</dbReference>
<reference evidence="1 2" key="1">
    <citation type="journal article" date="2014" name="BMC Genomics">
        <title>Adaptive genomic structural variation in the grape powdery mildew pathogen, Erysiphe necator.</title>
        <authorList>
            <person name="Jones L."/>
            <person name="Riaz S."/>
            <person name="Morales-Cruz A."/>
            <person name="Amrine K.C."/>
            <person name="McGuire B."/>
            <person name="Gubler W.D."/>
            <person name="Walker M.A."/>
            <person name="Cantu D."/>
        </authorList>
    </citation>
    <scope>NUCLEOTIDE SEQUENCE [LARGE SCALE GENOMIC DNA]</scope>
    <source>
        <strain evidence="2">c</strain>
    </source>
</reference>
<accession>A0A0B1P3H4</accession>
<dbReference type="Gene3D" id="3.40.50.1000">
    <property type="entry name" value="HAD superfamily/HAD-like"/>
    <property type="match status" value="1"/>
</dbReference>
<dbReference type="Pfam" id="PF12689">
    <property type="entry name" value="Acid_PPase"/>
    <property type="match status" value="1"/>
</dbReference>
<keyword evidence="2" id="KW-1185">Reference proteome</keyword>
<dbReference type="STRING" id="52586.A0A0B1P3H4"/>
<dbReference type="GO" id="GO:0003993">
    <property type="term" value="F:acid phosphatase activity"/>
    <property type="evidence" value="ECO:0007669"/>
    <property type="project" value="TreeGrafter"/>
</dbReference>